<keyword evidence="13" id="KW-1185">Reference proteome</keyword>
<feature type="domain" description="IF rod" evidence="11">
    <location>
        <begin position="145"/>
        <end position="459"/>
    </location>
</feature>
<dbReference type="CTD" id="3858"/>
<keyword evidence="1" id="KW-0416">Keratin</keyword>
<dbReference type="PRINTS" id="PR01248">
    <property type="entry name" value="TYPE1KERATIN"/>
</dbReference>
<evidence type="ECO:0000259" key="11">
    <source>
        <dbReference type="PROSITE" id="PS51842"/>
    </source>
</evidence>
<sequence>MSVRFSSNSRQYSSARSGGGGGGGGGGSSIRVSSTKSSLGGGYSSGGFSGGSFSRGSSSGGCFGGSSGGYGGFGGGSFGGGYGGGSFGGGYGGGSFGGGYGGGSFGGGYGGGSFGGGSFGGGSFGGGSFGGGLGGDGGGLLSGNEKVTMQNLNDRLASYMNKVRDLEESNYELEGKIKEWYEKHGNSSQREPRDYSKYYKTIEDLKGQIVNLTTDNANVLLQIDNARLAADDFRLKYENEVALRQSVEADINGLRRVLDELTLSKADLEMQIESLTEELAYLKKNHEEEMKDLQNVSTGDVNVEMNAAPGVDLTQLLNNMRNQYEQLAEKNRKDAEAWFNEKSKELTTEIDSNIEQMSSHKSEITELRRTVQGLEIELQSQLALKQSLEASLAETEGRYCVQLSQIQSQISALEEQLQQIRAETECQNAEYQQLLDIKTRLENEIQTYRSLLEGEGGSGGGSYGGGGRGGGGHGGSYGGGSTGGGGGSGSYGGGSSGGGGHGGSSGGGYGGGSSSGGGHGGSSGGGYGGGSSSGGQSGSGGFKTSGSGGGDQSSKGPRY</sequence>
<feature type="compositionally biased region" description="Gly residues" evidence="10">
    <location>
        <begin position="17"/>
        <end position="28"/>
    </location>
</feature>
<dbReference type="Gene3D" id="1.20.5.170">
    <property type="match status" value="1"/>
</dbReference>
<organism evidence="12 13">
    <name type="scientific">Rattus norvegicus</name>
    <name type="common">Rat</name>
    <dbReference type="NCBI Taxonomy" id="10116"/>
    <lineage>
        <taxon>Eukaryota</taxon>
        <taxon>Metazoa</taxon>
        <taxon>Chordata</taxon>
        <taxon>Craniata</taxon>
        <taxon>Vertebrata</taxon>
        <taxon>Euteleostomi</taxon>
        <taxon>Mammalia</taxon>
        <taxon>Eutheria</taxon>
        <taxon>Euarchontoglires</taxon>
        <taxon>Glires</taxon>
        <taxon>Rodentia</taxon>
        <taxon>Myomorpha</taxon>
        <taxon>Muroidea</taxon>
        <taxon>Muridae</taxon>
        <taxon>Murinae</taxon>
        <taxon>Rattus</taxon>
    </lineage>
</organism>
<dbReference type="Proteomes" id="UP000002494">
    <property type="component" value="Chromosome 10"/>
</dbReference>
<dbReference type="InterPro" id="IPR039008">
    <property type="entry name" value="IF_rod_dom"/>
</dbReference>
<dbReference type="InterPro" id="IPR018039">
    <property type="entry name" value="IF_conserved"/>
</dbReference>
<keyword evidence="3 9" id="KW-0175">Coiled coil</keyword>
<dbReference type="PROSITE" id="PS00226">
    <property type="entry name" value="IF_ROD_1"/>
    <property type="match status" value="1"/>
</dbReference>
<evidence type="ECO:0000256" key="7">
    <source>
        <dbReference type="ARBA" id="ARBA00046049"/>
    </source>
</evidence>
<feature type="compositionally biased region" description="Gly residues" evidence="10">
    <location>
        <begin position="483"/>
        <end position="551"/>
    </location>
</feature>
<dbReference type="FunFam" id="1.20.5.500:FF:000001">
    <property type="entry name" value="Type II keratin 23"/>
    <property type="match status" value="1"/>
</dbReference>
<dbReference type="SUPFAM" id="SSF64593">
    <property type="entry name" value="Intermediate filament protein, coiled coil region"/>
    <property type="match status" value="2"/>
</dbReference>
<reference evidence="12" key="3">
    <citation type="submission" date="2025-09" db="UniProtKB">
        <authorList>
            <consortium name="Ensembl"/>
        </authorList>
    </citation>
    <scope>IDENTIFICATION</scope>
    <source>
        <strain evidence="12">Brown Norway</strain>
    </source>
</reference>
<dbReference type="GO" id="GO:0046982">
    <property type="term" value="F:protein heterodimerization activity"/>
    <property type="evidence" value="ECO:0007669"/>
    <property type="project" value="Ensembl"/>
</dbReference>
<dbReference type="SMART" id="SM01391">
    <property type="entry name" value="Filament"/>
    <property type="match status" value="1"/>
</dbReference>
<protein>
    <recommendedName>
        <fullName evidence="4">Keratin, type I cytoskeletal 10</fullName>
    </recommendedName>
    <alternativeName>
        <fullName evidence="5">Cytokeratin-10</fullName>
    </alternativeName>
    <alternativeName>
        <fullName evidence="6">Keratin-10</fullName>
    </alternativeName>
</protein>
<evidence type="ECO:0000256" key="3">
    <source>
        <dbReference type="ARBA" id="ARBA00023054"/>
    </source>
</evidence>
<evidence type="ECO:0000313" key="13">
    <source>
        <dbReference type="Proteomes" id="UP000002494"/>
    </source>
</evidence>
<feature type="coiled-coil region" evidence="9">
    <location>
        <begin position="251"/>
        <end position="451"/>
    </location>
</feature>
<dbReference type="GeneID" id="450225"/>
<reference evidence="12" key="2">
    <citation type="submission" date="2025-08" db="UniProtKB">
        <authorList>
            <consortium name="Ensembl"/>
        </authorList>
    </citation>
    <scope>IDENTIFICATION</scope>
    <source>
        <strain evidence="12">Brown Norway</strain>
    </source>
</reference>
<keyword evidence="15" id="KW-1267">Proteomics identification</keyword>
<feature type="region of interest" description="Disordered" evidence="10">
    <location>
        <begin position="1"/>
        <end position="40"/>
    </location>
</feature>
<evidence type="ECO:0000256" key="4">
    <source>
        <dbReference type="ARBA" id="ARBA00040327"/>
    </source>
</evidence>
<keyword evidence="2 8" id="KW-0403">Intermediate filament</keyword>
<evidence type="ECO:0007829" key="15">
    <source>
        <dbReference type="PeptideAtlas" id="A0A0G2K2V6"/>
    </source>
</evidence>
<dbReference type="Bgee" id="ENSRNOG00000030170">
    <property type="expression patterns" value="Expressed in stomach and 20 other cell types or tissues"/>
</dbReference>
<dbReference type="jPOST" id="A0A0G2K2V6"/>
<dbReference type="GeneTree" id="ENSGT00940000160849"/>
<dbReference type="FunFam" id="1.20.5.170:FF:000002">
    <property type="entry name" value="Type I keratin KA11"/>
    <property type="match status" value="1"/>
</dbReference>
<dbReference type="GO" id="GO:0051290">
    <property type="term" value="P:protein heterotetramerization"/>
    <property type="evidence" value="ECO:0007669"/>
    <property type="project" value="Ensembl"/>
</dbReference>
<evidence type="ECO:0000256" key="1">
    <source>
        <dbReference type="ARBA" id="ARBA00022744"/>
    </source>
</evidence>
<dbReference type="InterPro" id="IPR002957">
    <property type="entry name" value="Keratin_I"/>
</dbReference>
<comment type="function">
    <text evidence="7">Plays a role in the establishment of the epidermal barrier on plantar skin. Involved in the maintenance of cell layer development and keratin filament bundles in suprabasal cells of the epithelium.</text>
</comment>
<dbReference type="Gene3D" id="1.20.5.500">
    <property type="entry name" value="Single helix bin"/>
    <property type="match status" value="1"/>
</dbReference>
<dbReference type="PANTHER" id="PTHR23239:SF137">
    <property type="entry name" value="KERATIN, TYPE I CYTOSKELETAL 10"/>
    <property type="match status" value="1"/>
</dbReference>
<evidence type="ECO:0000256" key="5">
    <source>
        <dbReference type="ARBA" id="ARBA00041708"/>
    </source>
</evidence>
<evidence type="ECO:0000256" key="10">
    <source>
        <dbReference type="SAM" id="MobiDB-lite"/>
    </source>
</evidence>
<evidence type="ECO:0000256" key="2">
    <source>
        <dbReference type="ARBA" id="ARBA00022754"/>
    </source>
</evidence>
<dbReference type="OrthoDB" id="2441647at2759"/>
<feature type="region of interest" description="Disordered" evidence="10">
    <location>
        <begin position="483"/>
        <end position="559"/>
    </location>
</feature>
<dbReference type="GO" id="GO:0030216">
    <property type="term" value="P:keratinocyte differentiation"/>
    <property type="evidence" value="ECO:0007669"/>
    <property type="project" value="Ensembl"/>
</dbReference>
<evidence type="ECO:0000313" key="14">
    <source>
        <dbReference type="RGD" id="1359092"/>
    </source>
</evidence>
<dbReference type="RGD" id="1359092">
    <property type="gene designation" value="Krt10"/>
</dbReference>
<dbReference type="RefSeq" id="XP_063125641.1">
    <property type="nucleotide sequence ID" value="XM_063269571.1"/>
</dbReference>
<evidence type="ECO:0000256" key="8">
    <source>
        <dbReference type="RuleBase" id="RU000685"/>
    </source>
</evidence>
<evidence type="ECO:0000256" key="6">
    <source>
        <dbReference type="ARBA" id="ARBA00042491"/>
    </source>
</evidence>
<evidence type="ECO:0000313" key="12">
    <source>
        <dbReference type="Ensembl" id="ENSRNOP00000072394.1"/>
    </source>
</evidence>
<comment type="similarity">
    <text evidence="8">Belongs to the intermediate filament family.</text>
</comment>
<proteinExistence type="evidence at protein level"/>
<gene>
    <name evidence="12 14" type="primary">Krt10</name>
</gene>
<dbReference type="ExpressionAtlas" id="A0A0G2K2V6">
    <property type="expression patterns" value="baseline and differential"/>
</dbReference>
<dbReference type="AlphaFoldDB" id="A0A0G2K2V6"/>
<dbReference type="PANTHER" id="PTHR23239">
    <property type="entry name" value="INTERMEDIATE FILAMENT"/>
    <property type="match status" value="1"/>
</dbReference>
<dbReference type="GO" id="GO:0030280">
    <property type="term" value="F:structural constituent of skin epidermis"/>
    <property type="evidence" value="ECO:0007669"/>
    <property type="project" value="Ensembl"/>
</dbReference>
<dbReference type="Pfam" id="PF00038">
    <property type="entry name" value="Filament"/>
    <property type="match status" value="1"/>
</dbReference>
<evidence type="ECO:0000256" key="9">
    <source>
        <dbReference type="SAM" id="Coils"/>
    </source>
</evidence>
<dbReference type="SMR" id="A0A0G2K2V6"/>
<dbReference type="FunFam" id="1.20.5.1160:FF:000002">
    <property type="entry name" value="Type I keratin 10"/>
    <property type="match status" value="1"/>
</dbReference>
<dbReference type="Ensembl" id="ENSRNOT00000081709.3">
    <property type="protein sequence ID" value="ENSRNOP00000072394.1"/>
    <property type="gene ID" value="ENSRNOG00000030170.7"/>
</dbReference>
<dbReference type="GO" id="GO:0001533">
    <property type="term" value="C:cornified envelope"/>
    <property type="evidence" value="ECO:0007669"/>
    <property type="project" value="Ensembl"/>
</dbReference>
<accession>A0A0G2K2V6</accession>
<dbReference type="Gene3D" id="1.20.5.1160">
    <property type="entry name" value="Vasodilator-stimulated phosphoprotein"/>
    <property type="match status" value="1"/>
</dbReference>
<name>A0A0G2K2V6_RAT</name>
<feature type="compositionally biased region" description="Low complexity" evidence="10">
    <location>
        <begin position="1"/>
        <end position="16"/>
    </location>
</feature>
<reference evidence="12" key="1">
    <citation type="submission" date="2024-01" db="EMBL/GenBank/DDBJ databases">
        <title>GRCr8: a new rat reference genome assembly contstructed from accurate long reads and long range scaffolding.</title>
        <authorList>
            <person name="Doris P.A."/>
            <person name="Kalbfleisch T."/>
            <person name="Li K."/>
            <person name="Howe K."/>
            <person name="Wood J."/>
        </authorList>
    </citation>
    <scope>NUCLEOTIDE SEQUENCE [LARGE SCALE GENOMIC DNA]</scope>
    <source>
        <strain evidence="12">Brown Norway</strain>
    </source>
</reference>
<feature type="coiled-coil region" evidence="9">
    <location>
        <begin position="149"/>
        <end position="183"/>
    </location>
</feature>
<dbReference type="PROSITE" id="PS51842">
    <property type="entry name" value="IF_ROD_2"/>
    <property type="match status" value="1"/>
</dbReference>
<dbReference type="GO" id="GO:0005737">
    <property type="term" value="C:cytoplasm"/>
    <property type="evidence" value="ECO:0007669"/>
    <property type="project" value="Ensembl"/>
</dbReference>
<dbReference type="GO" id="GO:0045095">
    <property type="term" value="C:keratin filament"/>
    <property type="evidence" value="ECO:0007669"/>
    <property type="project" value="Ensembl"/>
</dbReference>